<dbReference type="AlphaFoldDB" id="A9WR84"/>
<reference evidence="2" key="1">
    <citation type="journal article" date="2008" name="J. Bacteriol.">
        <title>Genome sequence of the fish pathogen Renibacterium salmoninarum suggests reductive evolution away from an environmental Arthrobacter ancestor.</title>
        <authorList>
            <person name="Wiens G.D."/>
            <person name="Rockey D.D."/>
            <person name="Wu Z."/>
            <person name="Chang J."/>
            <person name="Levy R."/>
            <person name="Crane S."/>
            <person name="Chen D.S."/>
            <person name="Capri G.R."/>
            <person name="Burnett J.R."/>
            <person name="Sudheesh P.S."/>
            <person name="Schipma M.J."/>
            <person name="Burd H."/>
            <person name="Bhattacharyya A."/>
            <person name="Rhodes L.D."/>
            <person name="Kaul R."/>
            <person name="Strom M.S."/>
        </authorList>
    </citation>
    <scope>NUCLEOTIDE SEQUENCE [LARGE SCALE GENOMIC DNA]</scope>
    <source>
        <strain evidence="2">ATCC 33209 / DSM 20767 / JCM 11484 / NBRC 15589 / NCIMB 2235</strain>
    </source>
</reference>
<sequence length="71" mass="7585">MPKPIMLATTATPKITLGQSLLKPSDLPKAVAQTASKTPEIAKIIHAMIYLLTPSCRWPGTAHLVRAPLAL</sequence>
<keyword evidence="2" id="KW-1185">Reference proteome</keyword>
<dbReference type="KEGG" id="rsa:RSal33209_2366"/>
<accession>A9WR84</accession>
<gene>
    <name evidence="1" type="ordered locus">RSal33209_2366</name>
</gene>
<dbReference type="STRING" id="288705.RSal33209_2366"/>
<name>A9WR84_RENSM</name>
<dbReference type="HOGENOM" id="CLU_2737218_0_0_11"/>
<organism evidence="1 2">
    <name type="scientific">Renibacterium salmoninarum (strain ATCC 33209 / DSM 20767 / JCM 11484 / NBRC 15589 / NCIMB 2235)</name>
    <dbReference type="NCBI Taxonomy" id="288705"/>
    <lineage>
        <taxon>Bacteria</taxon>
        <taxon>Bacillati</taxon>
        <taxon>Actinomycetota</taxon>
        <taxon>Actinomycetes</taxon>
        <taxon>Micrococcales</taxon>
        <taxon>Micrococcaceae</taxon>
        <taxon>Renibacterium</taxon>
    </lineage>
</organism>
<evidence type="ECO:0000313" key="1">
    <source>
        <dbReference type="EMBL" id="ABY24092.1"/>
    </source>
</evidence>
<dbReference type="Proteomes" id="UP000002007">
    <property type="component" value="Chromosome"/>
</dbReference>
<proteinExistence type="predicted"/>
<protein>
    <submittedName>
        <fullName evidence="1">Uncharacterized protein</fullName>
    </submittedName>
</protein>
<dbReference type="EMBL" id="CP000910">
    <property type="protein sequence ID" value="ABY24092.1"/>
    <property type="molecule type" value="Genomic_DNA"/>
</dbReference>
<evidence type="ECO:0000313" key="2">
    <source>
        <dbReference type="Proteomes" id="UP000002007"/>
    </source>
</evidence>